<sequence>MDVTYIFKYDRCFASNLIQNYHIKMRLISRSWDTDQLMETVSIYSESPEIINKTADFLKNYNDFEHIDILDRTKNTVTFRVTVTASCPIIDVLKSSLVKNKKNPLIERIDYKGNTHWKVEVDNCAKVDKIAEILREKYKIEDVDVKIHRGRKSDTKSLYVLKQAYEMGYFDVPKRIGLDKLSEELHIPQTTLNLMLRRSLRQLINENLK</sequence>
<dbReference type="PANTHER" id="PTHR34236">
    <property type="entry name" value="DIMETHYL SULFOXIDE REDUCTASE TRANSCRIPTIONAL ACTIVATOR"/>
    <property type="match status" value="1"/>
</dbReference>
<reference evidence="2 5" key="1">
    <citation type="submission" date="2015-09" db="EMBL/GenBank/DDBJ databases">
        <title>Draft genome sequence of Acidiplasma aeolicum DSM 18409.</title>
        <authorList>
            <person name="Hemp J."/>
        </authorList>
    </citation>
    <scope>NUCLEOTIDE SEQUENCE [LARGE SCALE GENOMIC DNA]</scope>
    <source>
        <strain evidence="2 5">V</strain>
    </source>
</reference>
<dbReference type="GeneID" id="84221921"/>
<dbReference type="PATRIC" id="fig|507754.4.peg.194"/>
<dbReference type="Pfam" id="PF04967">
    <property type="entry name" value="HTH_10"/>
    <property type="match status" value="1"/>
</dbReference>
<evidence type="ECO:0000313" key="4">
    <source>
        <dbReference type="Proteomes" id="UP000050320"/>
    </source>
</evidence>
<gene>
    <name evidence="3" type="ORF">AOG54_02390</name>
    <name evidence="2" type="ORF">SE19_01890</name>
</gene>
<evidence type="ECO:0000313" key="5">
    <source>
        <dbReference type="Proteomes" id="UP000050515"/>
    </source>
</evidence>
<protein>
    <recommendedName>
        <fullName evidence="1">HTH bat-type domain-containing protein</fullName>
    </recommendedName>
</protein>
<evidence type="ECO:0000259" key="1">
    <source>
        <dbReference type="Pfam" id="PF04967"/>
    </source>
</evidence>
<evidence type="ECO:0000313" key="3">
    <source>
        <dbReference type="EMBL" id="KQB36164.1"/>
    </source>
</evidence>
<dbReference type="RefSeq" id="WP_048101956.1">
    <property type="nucleotide sequence ID" value="NZ_LJCQ01000110.1"/>
</dbReference>
<dbReference type="EMBL" id="LKBG01000045">
    <property type="protein sequence ID" value="KQB36164.1"/>
    <property type="molecule type" value="Genomic_DNA"/>
</dbReference>
<accession>A0A0N8PQI7</accession>
<dbReference type="Proteomes" id="UP000050320">
    <property type="component" value="Unassembled WGS sequence"/>
</dbReference>
<organism evidence="2 5">
    <name type="scientific">Acidiplasma aeolicum</name>
    <dbReference type="NCBI Taxonomy" id="507754"/>
    <lineage>
        <taxon>Archaea</taxon>
        <taxon>Methanobacteriati</taxon>
        <taxon>Thermoplasmatota</taxon>
        <taxon>Thermoplasmata</taxon>
        <taxon>Thermoplasmatales</taxon>
        <taxon>Ferroplasmaceae</taxon>
        <taxon>Acidiplasma</taxon>
    </lineage>
</organism>
<dbReference type="PANTHER" id="PTHR34236:SF1">
    <property type="entry name" value="DIMETHYL SULFOXIDE REDUCTASE TRANSCRIPTIONAL ACTIVATOR"/>
    <property type="match status" value="1"/>
</dbReference>
<evidence type="ECO:0000313" key="2">
    <source>
        <dbReference type="EMBL" id="KPV47237.1"/>
    </source>
</evidence>
<dbReference type="EMBL" id="LJCQ01000110">
    <property type="protein sequence ID" value="KPV47237.1"/>
    <property type="molecule type" value="Genomic_DNA"/>
</dbReference>
<reference evidence="3 4" key="2">
    <citation type="submission" date="2015-09" db="EMBL/GenBank/DDBJ databases">
        <title>Heavy metals and arsenic resistance mechanisms in polyextremophilic archaea of the family Ferroplasmaceae.</title>
        <authorList>
            <person name="Bulaev A.G."/>
            <person name="Kanygina A.V."/>
        </authorList>
    </citation>
    <scope>NUCLEOTIDE SEQUENCE [LARGE SCALE GENOMIC DNA]</scope>
    <source>
        <strain evidence="3 4">VT</strain>
    </source>
</reference>
<dbReference type="InterPro" id="IPR007050">
    <property type="entry name" value="HTH_bacterioopsin"/>
</dbReference>
<name>A0A0N8PQI7_9ARCH</name>
<dbReference type="AlphaFoldDB" id="A0A0N8PQI7"/>
<dbReference type="OrthoDB" id="202021at2157"/>
<keyword evidence="4" id="KW-1185">Reference proteome</keyword>
<proteinExistence type="predicted"/>
<dbReference type="Proteomes" id="UP000050515">
    <property type="component" value="Unassembled WGS sequence"/>
</dbReference>
<feature type="domain" description="HTH bat-type" evidence="1">
    <location>
        <begin position="158"/>
        <end position="204"/>
    </location>
</feature>
<comment type="caution">
    <text evidence="2">The sequence shown here is derived from an EMBL/GenBank/DDBJ whole genome shotgun (WGS) entry which is preliminary data.</text>
</comment>